<feature type="domain" description="PLAT" evidence="3">
    <location>
        <begin position="1"/>
        <end position="58"/>
    </location>
</feature>
<comment type="caution">
    <text evidence="1">Lacks conserved residue(s) required for the propagation of feature annotation.</text>
</comment>
<organism evidence="4 5">
    <name type="scientific">Nematostella vectensis</name>
    <name type="common">Starlet sea anemone</name>
    <dbReference type="NCBI Taxonomy" id="45351"/>
    <lineage>
        <taxon>Eukaryota</taxon>
        <taxon>Metazoa</taxon>
        <taxon>Cnidaria</taxon>
        <taxon>Anthozoa</taxon>
        <taxon>Hexacorallia</taxon>
        <taxon>Actiniaria</taxon>
        <taxon>Edwardsiidae</taxon>
        <taxon>Nematostella</taxon>
    </lineage>
</organism>
<dbReference type="Proteomes" id="UP000001593">
    <property type="component" value="Unassembled WGS sequence"/>
</dbReference>
<evidence type="ECO:0000259" key="3">
    <source>
        <dbReference type="PROSITE" id="PS50095"/>
    </source>
</evidence>
<dbReference type="eggNOG" id="ENOG502QUWX">
    <property type="taxonomic scope" value="Eukaryota"/>
</dbReference>
<evidence type="ECO:0000313" key="5">
    <source>
        <dbReference type="Proteomes" id="UP000001593"/>
    </source>
</evidence>
<dbReference type="Pfam" id="PF01477">
    <property type="entry name" value="PLAT"/>
    <property type="match status" value="2"/>
</dbReference>
<reference evidence="4 5" key="1">
    <citation type="journal article" date="2007" name="Science">
        <title>Sea anemone genome reveals ancestral eumetazoan gene repertoire and genomic organization.</title>
        <authorList>
            <person name="Putnam N.H."/>
            <person name="Srivastava M."/>
            <person name="Hellsten U."/>
            <person name="Dirks B."/>
            <person name="Chapman J."/>
            <person name="Salamov A."/>
            <person name="Terry A."/>
            <person name="Shapiro H."/>
            <person name="Lindquist E."/>
            <person name="Kapitonov V.V."/>
            <person name="Jurka J."/>
            <person name="Genikhovich G."/>
            <person name="Grigoriev I.V."/>
            <person name="Lucas S.M."/>
            <person name="Steele R.E."/>
            <person name="Finnerty J.R."/>
            <person name="Technau U."/>
            <person name="Martindale M.Q."/>
            <person name="Rokhsar D.S."/>
        </authorList>
    </citation>
    <scope>NUCLEOTIDE SEQUENCE [LARGE SCALE GENOMIC DNA]</scope>
    <source>
        <strain evidence="5">CH2 X CH6</strain>
    </source>
</reference>
<name>A7TBY7_NEMVE</name>
<evidence type="ECO:0000256" key="2">
    <source>
        <dbReference type="SAM" id="MobiDB-lite"/>
    </source>
</evidence>
<protein>
    <recommendedName>
        <fullName evidence="3">PLAT domain-containing protein</fullName>
    </recommendedName>
</protein>
<keyword evidence="5" id="KW-1185">Reference proteome</keyword>
<dbReference type="AlphaFoldDB" id="A7TBY7"/>
<dbReference type="InterPro" id="IPR001024">
    <property type="entry name" value="PLAT/LH2_dom"/>
</dbReference>
<dbReference type="PANTHER" id="PTHR45901">
    <property type="entry name" value="PROTEIN CBG12474"/>
    <property type="match status" value="1"/>
</dbReference>
<feature type="region of interest" description="Disordered" evidence="2">
    <location>
        <begin position="100"/>
        <end position="119"/>
    </location>
</feature>
<evidence type="ECO:0000256" key="1">
    <source>
        <dbReference type="PROSITE-ProRule" id="PRU00152"/>
    </source>
</evidence>
<sequence length="119" mass="13307">LGRITKIHIGHDNTGLGAAWNLGKVMVEDVKSREVFVFPCDRWFSVEEDDGLTSRDLFWSTVERKKENAEGQYTIHIFTGDVWGAGTDANVLVTLYGTKGDSGEHKLDNEGENNFEQGM</sequence>
<evidence type="ECO:0000313" key="4">
    <source>
        <dbReference type="EMBL" id="EDO26464.1"/>
    </source>
</evidence>
<dbReference type="InterPro" id="IPR052970">
    <property type="entry name" value="Inner_ear_hair_cell_LOXHD"/>
</dbReference>
<gene>
    <name evidence="4" type="ORF">NEMVEDRAFT_v1g154193</name>
</gene>
<feature type="non-terminal residue" evidence="4">
    <location>
        <position position="1"/>
    </location>
</feature>
<dbReference type="InterPro" id="IPR036392">
    <property type="entry name" value="PLAT/LH2_dom_sf"/>
</dbReference>
<dbReference type="SUPFAM" id="SSF49723">
    <property type="entry name" value="Lipase/lipooxygenase domain (PLAT/LH2 domain)"/>
    <property type="match status" value="2"/>
</dbReference>
<accession>A7TBY7</accession>
<dbReference type="PANTHER" id="PTHR45901:SF3">
    <property type="entry name" value="LIPOXYGENASE HOMOLOGY DOMAIN-CONTAINING PROTEIN 1"/>
    <property type="match status" value="1"/>
</dbReference>
<dbReference type="Gene3D" id="2.60.60.20">
    <property type="entry name" value="PLAT/LH2 domain"/>
    <property type="match status" value="2"/>
</dbReference>
<dbReference type="EMBL" id="DS475825">
    <property type="protein sequence ID" value="EDO26464.1"/>
    <property type="molecule type" value="Genomic_DNA"/>
</dbReference>
<dbReference type="PhylomeDB" id="A7TBY7"/>
<dbReference type="HOGENOM" id="CLU_2067307_0_0_1"/>
<dbReference type="InParanoid" id="A7TBY7"/>
<proteinExistence type="predicted"/>
<feature type="domain" description="PLAT" evidence="3">
    <location>
        <begin position="71"/>
        <end position="119"/>
    </location>
</feature>
<dbReference type="KEGG" id="nve:5496874"/>
<dbReference type="PROSITE" id="PS50095">
    <property type="entry name" value="PLAT"/>
    <property type="match status" value="2"/>
</dbReference>